<name>A0ABW9APR0_9BURK</name>
<feature type="compositionally biased region" description="Polar residues" evidence="1">
    <location>
        <begin position="1"/>
        <end position="14"/>
    </location>
</feature>
<sequence>MDTQTALSTQSDDTANAPADAAGAALEPPPSNEDLLPFYLLAMAGAY</sequence>
<evidence type="ECO:0000256" key="1">
    <source>
        <dbReference type="SAM" id="MobiDB-lite"/>
    </source>
</evidence>
<dbReference type="RefSeq" id="WP_408177195.1">
    <property type="nucleotide sequence ID" value="NZ_JAQQEZ010000006.1"/>
</dbReference>
<feature type="compositionally biased region" description="Low complexity" evidence="1">
    <location>
        <begin position="15"/>
        <end position="26"/>
    </location>
</feature>
<keyword evidence="3" id="KW-1185">Reference proteome</keyword>
<protein>
    <submittedName>
        <fullName evidence="2">Uncharacterized protein</fullName>
    </submittedName>
</protein>
<reference evidence="2 3" key="1">
    <citation type="journal article" date="2024" name="Chem. Sci.">
        <title>Discovery of megapolipeptins by genome mining of a Burkholderiales bacteria collection.</title>
        <authorList>
            <person name="Paulo B.S."/>
            <person name="Recchia M.J.J."/>
            <person name="Lee S."/>
            <person name="Fergusson C.H."/>
            <person name="Romanowski S.B."/>
            <person name="Hernandez A."/>
            <person name="Krull N."/>
            <person name="Liu D.Y."/>
            <person name="Cavanagh H."/>
            <person name="Bos A."/>
            <person name="Gray C.A."/>
            <person name="Murphy B.T."/>
            <person name="Linington R.G."/>
            <person name="Eustaquio A.S."/>
        </authorList>
    </citation>
    <scope>NUCLEOTIDE SEQUENCE [LARGE SCALE GENOMIC DNA]</scope>
    <source>
        <strain evidence="2 3">RL17-350-BIC-A</strain>
    </source>
</reference>
<comment type="caution">
    <text evidence="2">The sequence shown here is derived from an EMBL/GenBank/DDBJ whole genome shotgun (WGS) entry which is preliminary data.</text>
</comment>
<dbReference type="EMBL" id="JAQQEZ010000006">
    <property type="protein sequence ID" value="MFM0001726.1"/>
    <property type="molecule type" value="Genomic_DNA"/>
</dbReference>
<evidence type="ECO:0000313" key="2">
    <source>
        <dbReference type="EMBL" id="MFM0001726.1"/>
    </source>
</evidence>
<proteinExistence type="predicted"/>
<evidence type="ECO:0000313" key="3">
    <source>
        <dbReference type="Proteomes" id="UP001629230"/>
    </source>
</evidence>
<gene>
    <name evidence="2" type="ORF">PQR57_11915</name>
</gene>
<organism evidence="2 3">
    <name type="scientific">Paraburkholderia dipogonis</name>
    <dbReference type="NCBI Taxonomy" id="1211383"/>
    <lineage>
        <taxon>Bacteria</taxon>
        <taxon>Pseudomonadati</taxon>
        <taxon>Pseudomonadota</taxon>
        <taxon>Betaproteobacteria</taxon>
        <taxon>Burkholderiales</taxon>
        <taxon>Burkholderiaceae</taxon>
        <taxon>Paraburkholderia</taxon>
    </lineage>
</organism>
<dbReference type="Proteomes" id="UP001629230">
    <property type="component" value="Unassembled WGS sequence"/>
</dbReference>
<feature type="region of interest" description="Disordered" evidence="1">
    <location>
        <begin position="1"/>
        <end position="33"/>
    </location>
</feature>
<accession>A0ABW9APR0</accession>